<evidence type="ECO:0000313" key="6">
    <source>
        <dbReference type="EMBL" id="OGW95051.1"/>
    </source>
</evidence>
<evidence type="ECO:0000256" key="4">
    <source>
        <dbReference type="ARBA" id="ARBA00022840"/>
    </source>
</evidence>
<dbReference type="EMBL" id="MHFR01000069">
    <property type="protein sequence ID" value="OGW95051.1"/>
    <property type="molecule type" value="Genomic_DNA"/>
</dbReference>
<protein>
    <recommendedName>
        <fullName evidence="5">ABC transporter domain-containing protein</fullName>
    </recommendedName>
</protein>
<dbReference type="SUPFAM" id="SSF52540">
    <property type="entry name" value="P-loop containing nucleoside triphosphate hydrolases"/>
    <property type="match status" value="1"/>
</dbReference>
<reference evidence="6 7" key="1">
    <citation type="journal article" date="2016" name="Nat. Commun.">
        <title>Thousands of microbial genomes shed light on interconnected biogeochemical processes in an aquifer system.</title>
        <authorList>
            <person name="Anantharaman K."/>
            <person name="Brown C.T."/>
            <person name="Hug L.A."/>
            <person name="Sharon I."/>
            <person name="Castelle C.J."/>
            <person name="Probst A.J."/>
            <person name="Thomas B.C."/>
            <person name="Singh A."/>
            <person name="Wilkins M.J."/>
            <person name="Karaoz U."/>
            <person name="Brodie E.L."/>
            <person name="Williams K.H."/>
            <person name="Hubbard S.S."/>
            <person name="Banfield J.F."/>
        </authorList>
    </citation>
    <scope>NUCLEOTIDE SEQUENCE [LARGE SCALE GENOMIC DNA]</scope>
</reference>
<gene>
    <name evidence="6" type="ORF">A3G33_05305</name>
</gene>
<dbReference type="InterPro" id="IPR015860">
    <property type="entry name" value="ABC_transpr_TagH-like"/>
</dbReference>
<evidence type="ECO:0000313" key="7">
    <source>
        <dbReference type="Proteomes" id="UP000178187"/>
    </source>
</evidence>
<sequence>MDEIAISIQNLSKKYRLYNSPRERFLEALHPFRKKYHREFWALKNINFNIKKGTTVGIVGRNGSGKSTLLQLICSVLKPTSGEIHVNGRISALLELGAGFDPQFTGRENVLLNGQISGIPLVEMKKRLPEIEAFADIGDFIDQPVKTYSSGMFLRLAFAAAINVDPDILVVDEALAVGDAKFQHKCYSKFLEFQKDGKTVLFATHDANAIVRHCDSAILLEKGKILEIGEPKAVTNYYIDFLFMGKISKSQLPPRLVEKNYRGFSIVHYRLKYFAILKSLGPIDLTHIEGSFLRMLIEEKKCAVDLSCEKVKQLVDGIVQEDKVSHDIITFVRGPGSELDAFLREKQTTDNSINRKNYNKNEYRSGSEDVEILDYLIVANDALDVCQLESGEHVDLYIKVLFQKRVAFPIYGFSINTKEGVSVYGWNTCMNNTATRPMEKGNMCVVKFSFNMPLNGNDYFINLGVAENQDDKQVLLKRRCGIIHVLVTKHYGHSFTGFVDLNAGFEEISDFVYPNIKKGQGRK</sequence>
<dbReference type="AlphaFoldDB" id="A0A1G1KQ40"/>
<comment type="similarity">
    <text evidence="1">Belongs to the ABC transporter superfamily.</text>
</comment>
<name>A0A1G1KQ40_9BACT</name>
<dbReference type="InterPro" id="IPR027417">
    <property type="entry name" value="P-loop_NTPase"/>
</dbReference>
<dbReference type="PANTHER" id="PTHR46743:SF2">
    <property type="entry name" value="TEICHOIC ACIDS EXPORT ATP-BINDING PROTEIN TAGH"/>
    <property type="match status" value="1"/>
</dbReference>
<dbReference type="CDD" id="cd10147">
    <property type="entry name" value="Wzt_C-like"/>
    <property type="match status" value="1"/>
</dbReference>
<dbReference type="PROSITE" id="PS50893">
    <property type="entry name" value="ABC_TRANSPORTER_2"/>
    <property type="match status" value="1"/>
</dbReference>
<dbReference type="GO" id="GO:0016887">
    <property type="term" value="F:ATP hydrolysis activity"/>
    <property type="evidence" value="ECO:0007669"/>
    <property type="project" value="InterPro"/>
</dbReference>
<evidence type="ECO:0000256" key="2">
    <source>
        <dbReference type="ARBA" id="ARBA00022448"/>
    </source>
</evidence>
<dbReference type="CDD" id="cd03220">
    <property type="entry name" value="ABC_KpsT_Wzt"/>
    <property type="match status" value="1"/>
</dbReference>
<organism evidence="6 7">
    <name type="scientific">Candidatus Danuiimicrobium aquiferis</name>
    <dbReference type="NCBI Taxonomy" id="1801832"/>
    <lineage>
        <taxon>Bacteria</taxon>
        <taxon>Pseudomonadati</taxon>
        <taxon>Candidatus Omnitrophota</taxon>
        <taxon>Candidatus Danuiimicrobium</taxon>
    </lineage>
</organism>
<dbReference type="InterPro" id="IPR029439">
    <property type="entry name" value="Wzt_C"/>
</dbReference>
<evidence type="ECO:0000259" key="5">
    <source>
        <dbReference type="PROSITE" id="PS50893"/>
    </source>
</evidence>
<dbReference type="Proteomes" id="UP000178187">
    <property type="component" value="Unassembled WGS sequence"/>
</dbReference>
<dbReference type="PANTHER" id="PTHR46743">
    <property type="entry name" value="TEICHOIC ACIDS EXPORT ATP-BINDING PROTEIN TAGH"/>
    <property type="match status" value="1"/>
</dbReference>
<evidence type="ECO:0000256" key="3">
    <source>
        <dbReference type="ARBA" id="ARBA00022741"/>
    </source>
</evidence>
<keyword evidence="4" id="KW-0067">ATP-binding</keyword>
<accession>A0A1G1KQ40</accession>
<dbReference type="Gene3D" id="2.70.50.60">
    <property type="entry name" value="abc- transporter (atp binding component) like domain"/>
    <property type="match status" value="1"/>
</dbReference>
<dbReference type="GO" id="GO:0005524">
    <property type="term" value="F:ATP binding"/>
    <property type="evidence" value="ECO:0007669"/>
    <property type="project" value="UniProtKB-KW"/>
</dbReference>
<dbReference type="Pfam" id="PF14524">
    <property type="entry name" value="Wzt_C"/>
    <property type="match status" value="1"/>
</dbReference>
<dbReference type="GO" id="GO:0140359">
    <property type="term" value="F:ABC-type transporter activity"/>
    <property type="evidence" value="ECO:0007669"/>
    <property type="project" value="InterPro"/>
</dbReference>
<dbReference type="SMART" id="SM00382">
    <property type="entry name" value="AAA"/>
    <property type="match status" value="1"/>
</dbReference>
<proteinExistence type="inferred from homology"/>
<dbReference type="InterPro" id="IPR003439">
    <property type="entry name" value="ABC_transporter-like_ATP-bd"/>
</dbReference>
<evidence type="ECO:0000256" key="1">
    <source>
        <dbReference type="ARBA" id="ARBA00005417"/>
    </source>
</evidence>
<dbReference type="InterPro" id="IPR003593">
    <property type="entry name" value="AAA+_ATPase"/>
</dbReference>
<dbReference type="GO" id="GO:0016020">
    <property type="term" value="C:membrane"/>
    <property type="evidence" value="ECO:0007669"/>
    <property type="project" value="InterPro"/>
</dbReference>
<dbReference type="Gene3D" id="3.40.50.300">
    <property type="entry name" value="P-loop containing nucleotide triphosphate hydrolases"/>
    <property type="match status" value="1"/>
</dbReference>
<comment type="caution">
    <text evidence="6">The sequence shown here is derived from an EMBL/GenBank/DDBJ whole genome shotgun (WGS) entry which is preliminary data.</text>
</comment>
<keyword evidence="3" id="KW-0547">Nucleotide-binding</keyword>
<keyword evidence="2" id="KW-0813">Transport</keyword>
<feature type="domain" description="ABC transporter" evidence="5">
    <location>
        <begin position="6"/>
        <end position="247"/>
    </location>
</feature>
<dbReference type="Pfam" id="PF00005">
    <property type="entry name" value="ABC_tran"/>
    <property type="match status" value="1"/>
</dbReference>
<dbReference type="InterPro" id="IPR050683">
    <property type="entry name" value="Bact_Polysacc_Export_ATP-bd"/>
</dbReference>